<reference evidence="1" key="1">
    <citation type="submission" date="2019-12" db="EMBL/GenBank/DDBJ databases">
        <title>Genome sequencing and annotation of Brassica cretica.</title>
        <authorList>
            <person name="Studholme D.J."/>
            <person name="Sarris P.F."/>
        </authorList>
    </citation>
    <scope>NUCLEOTIDE SEQUENCE</scope>
    <source>
        <strain evidence="1">PFS-102/07</strain>
        <tissue evidence="1">Leaf</tissue>
    </source>
</reference>
<dbReference type="AlphaFoldDB" id="A0A8S9FFC3"/>
<dbReference type="EMBL" id="QGKY02002305">
    <property type="protein sequence ID" value="KAF2532385.1"/>
    <property type="molecule type" value="Genomic_DNA"/>
</dbReference>
<comment type="caution">
    <text evidence="1">The sequence shown here is derived from an EMBL/GenBank/DDBJ whole genome shotgun (WGS) entry which is preliminary data.</text>
</comment>
<gene>
    <name evidence="1" type="ORF">F2Q70_00031621</name>
</gene>
<evidence type="ECO:0000313" key="1">
    <source>
        <dbReference type="EMBL" id="KAF2532385.1"/>
    </source>
</evidence>
<accession>A0A8S9FFC3</accession>
<organism evidence="1">
    <name type="scientific">Brassica cretica</name>
    <name type="common">Mustard</name>
    <dbReference type="NCBI Taxonomy" id="69181"/>
    <lineage>
        <taxon>Eukaryota</taxon>
        <taxon>Viridiplantae</taxon>
        <taxon>Streptophyta</taxon>
        <taxon>Embryophyta</taxon>
        <taxon>Tracheophyta</taxon>
        <taxon>Spermatophyta</taxon>
        <taxon>Magnoliopsida</taxon>
        <taxon>eudicotyledons</taxon>
        <taxon>Gunneridae</taxon>
        <taxon>Pentapetalae</taxon>
        <taxon>rosids</taxon>
        <taxon>malvids</taxon>
        <taxon>Brassicales</taxon>
        <taxon>Brassicaceae</taxon>
        <taxon>Brassiceae</taxon>
        <taxon>Brassica</taxon>
    </lineage>
</organism>
<proteinExistence type="predicted"/>
<protein>
    <submittedName>
        <fullName evidence="1">Uncharacterized protein</fullName>
    </submittedName>
</protein>
<name>A0A8S9FFC3_BRACR</name>
<sequence>MDFVVASDRDFWRWQSPAGTLAEQPQIATMKEKPSHHPKREIRAHQTRFGGTEERSIKYESDPRTVNFISLLPLIQKEPGNGRDIIGKISMPAFHFAFTTSLEMKLLWLSTWCPIGVILVSMDRGHIGIHYDWRDLKVNDQFLSYSSVFSMSRKGPFGVSSGFFRTRGKGEGETDEYMIFGRIGATELFIRIFYLGFGEEHVNPHEHSTFPDVACLPKTEKSGNHRLRSMIGEDTIVLGILIGTAKEDNGEDGNFASRGGS</sequence>